<evidence type="ECO:0000313" key="2">
    <source>
        <dbReference type="EMBL" id="MDR7212643.1"/>
    </source>
</evidence>
<evidence type="ECO:0000313" key="3">
    <source>
        <dbReference type="Proteomes" id="UP001269081"/>
    </source>
</evidence>
<dbReference type="EMBL" id="JAVDWQ010000029">
    <property type="protein sequence ID" value="MDR7212643.1"/>
    <property type="molecule type" value="Genomic_DNA"/>
</dbReference>
<dbReference type="Proteomes" id="UP001269081">
    <property type="component" value="Unassembled WGS sequence"/>
</dbReference>
<feature type="domain" description="Phage tail collar" evidence="1">
    <location>
        <begin position="8"/>
        <end position="61"/>
    </location>
</feature>
<dbReference type="Pfam" id="PF07484">
    <property type="entry name" value="Collar"/>
    <property type="match status" value="1"/>
</dbReference>
<sequence length="180" mass="18591">MEGTMAVITTVAYDFTPKYWAQCNGQLLAINTNQALFSLLGTTYGGNGIQTFALPDLRSRTAVGTGVSSTGTSYQLGEANGSTTAIMGISNMPAHNHNGAINLSLGANDTPGFDSNAEGNNIGSGIANTFSSNSNTPMANPLSIHGTVGVVGGSQPFSILSPYLAINYVICIYGIFPSRN</sequence>
<accession>A0ABU1YEW5</accession>
<protein>
    <submittedName>
        <fullName evidence="2">Microcystin-dependent protein</fullName>
    </submittedName>
</protein>
<comment type="caution">
    <text evidence="2">The sequence shown here is derived from an EMBL/GenBank/DDBJ whole genome shotgun (WGS) entry which is preliminary data.</text>
</comment>
<reference evidence="2 3" key="1">
    <citation type="submission" date="2023-07" db="EMBL/GenBank/DDBJ databases">
        <title>Sorghum-associated microbial communities from plants grown in Nebraska, USA.</title>
        <authorList>
            <person name="Schachtman D."/>
        </authorList>
    </citation>
    <scope>NUCLEOTIDE SEQUENCE [LARGE SCALE GENOMIC DNA]</scope>
    <source>
        <strain evidence="2 3">4129</strain>
    </source>
</reference>
<name>A0ABU1YEW5_9FLAO</name>
<organism evidence="2 3">
    <name type="scientific">Flavobacterium piscis</name>
    <dbReference type="NCBI Taxonomy" id="1114874"/>
    <lineage>
        <taxon>Bacteria</taxon>
        <taxon>Pseudomonadati</taxon>
        <taxon>Bacteroidota</taxon>
        <taxon>Flavobacteriia</taxon>
        <taxon>Flavobacteriales</taxon>
        <taxon>Flavobacteriaceae</taxon>
        <taxon>Flavobacterium</taxon>
    </lineage>
</organism>
<gene>
    <name evidence="2" type="ORF">J2W48_004608</name>
</gene>
<dbReference type="InterPro" id="IPR011083">
    <property type="entry name" value="Phage_tail_collar_dom"/>
</dbReference>
<proteinExistence type="predicted"/>
<dbReference type="SUPFAM" id="SSF88874">
    <property type="entry name" value="Receptor-binding domain of short tail fibre protein gp12"/>
    <property type="match status" value="1"/>
</dbReference>
<evidence type="ECO:0000259" key="1">
    <source>
        <dbReference type="Pfam" id="PF07484"/>
    </source>
</evidence>
<keyword evidence="3" id="KW-1185">Reference proteome</keyword>
<dbReference type="InterPro" id="IPR037053">
    <property type="entry name" value="Phage_tail_collar_dom_sf"/>
</dbReference>
<dbReference type="RefSeq" id="WP_310284382.1">
    <property type="nucleotide sequence ID" value="NZ_JAVDWQ010000029.1"/>
</dbReference>
<dbReference type="Gene3D" id="3.90.1340.10">
    <property type="entry name" value="Phage tail collar domain"/>
    <property type="match status" value="1"/>
</dbReference>